<name>A0A919GQT3_9ACTN</name>
<dbReference type="InterPro" id="IPR025668">
    <property type="entry name" value="Tnp_DDE_dom"/>
</dbReference>
<dbReference type="EMBL" id="BNAT01000011">
    <property type="protein sequence ID" value="GHH89108.1"/>
    <property type="molecule type" value="Genomic_DNA"/>
</dbReference>
<protein>
    <recommendedName>
        <fullName evidence="1">Transposase DDE domain-containing protein</fullName>
    </recommendedName>
</protein>
<dbReference type="AlphaFoldDB" id="A0A919GQT3"/>
<evidence type="ECO:0000313" key="3">
    <source>
        <dbReference type="Proteomes" id="UP000603227"/>
    </source>
</evidence>
<comment type="caution">
    <text evidence="2">The sequence shown here is derived from an EMBL/GenBank/DDBJ whole genome shotgun (WGS) entry which is preliminary data.</text>
</comment>
<sequence length="136" mass="15516">MKQHGADAIVITFSVRTCRPCPFQEQCTSSALGRRMLTLRPREPHEALVRARAEQKTETWNAKYALRAGVKGTINQALDMTGIRRARYRGLPKVRLQHAFSATALNVIRLDAYWTGHDQHHTRSSHLEHLAYRLTA</sequence>
<gene>
    <name evidence="2" type="ORF">GCM10017771_37570</name>
</gene>
<reference evidence="2" key="2">
    <citation type="submission" date="2020-09" db="EMBL/GenBank/DDBJ databases">
        <authorList>
            <person name="Sun Q."/>
            <person name="Zhou Y."/>
        </authorList>
    </citation>
    <scope>NUCLEOTIDE SEQUENCE</scope>
    <source>
        <strain evidence="2">CGMCC 4.7403</strain>
    </source>
</reference>
<evidence type="ECO:0000313" key="2">
    <source>
        <dbReference type="EMBL" id="GHH89108.1"/>
    </source>
</evidence>
<feature type="domain" description="Transposase DDE" evidence="1">
    <location>
        <begin position="9"/>
        <end position="110"/>
    </location>
</feature>
<accession>A0A919GQT3</accession>
<reference evidence="2" key="1">
    <citation type="journal article" date="2014" name="Int. J. Syst. Evol. Microbiol.">
        <title>Complete genome sequence of Corynebacterium casei LMG S-19264T (=DSM 44701T), isolated from a smear-ripened cheese.</title>
        <authorList>
            <consortium name="US DOE Joint Genome Institute (JGI-PGF)"/>
            <person name="Walter F."/>
            <person name="Albersmeier A."/>
            <person name="Kalinowski J."/>
            <person name="Ruckert C."/>
        </authorList>
    </citation>
    <scope>NUCLEOTIDE SEQUENCE</scope>
    <source>
        <strain evidence="2">CGMCC 4.7403</strain>
    </source>
</reference>
<dbReference type="RefSeq" id="WP_189783610.1">
    <property type="nucleotide sequence ID" value="NZ_BNAT01000011.1"/>
</dbReference>
<proteinExistence type="predicted"/>
<dbReference type="Proteomes" id="UP000603227">
    <property type="component" value="Unassembled WGS sequence"/>
</dbReference>
<organism evidence="2 3">
    <name type="scientific">Streptomyces capitiformicae</name>
    <dbReference type="NCBI Taxonomy" id="2014920"/>
    <lineage>
        <taxon>Bacteria</taxon>
        <taxon>Bacillati</taxon>
        <taxon>Actinomycetota</taxon>
        <taxon>Actinomycetes</taxon>
        <taxon>Kitasatosporales</taxon>
        <taxon>Streptomycetaceae</taxon>
        <taxon>Streptomyces</taxon>
    </lineage>
</organism>
<dbReference type="Pfam" id="PF13751">
    <property type="entry name" value="DDE_Tnp_1_6"/>
    <property type="match status" value="1"/>
</dbReference>
<evidence type="ECO:0000259" key="1">
    <source>
        <dbReference type="Pfam" id="PF13751"/>
    </source>
</evidence>
<keyword evidence="3" id="KW-1185">Reference proteome</keyword>